<reference evidence="3" key="1">
    <citation type="journal article" date="2019" name="Int. J. Syst. Evol. Microbiol.">
        <title>The Global Catalogue of Microorganisms (GCM) 10K type strain sequencing project: providing services to taxonomists for standard genome sequencing and annotation.</title>
        <authorList>
            <consortium name="The Broad Institute Genomics Platform"/>
            <consortium name="The Broad Institute Genome Sequencing Center for Infectious Disease"/>
            <person name="Wu L."/>
            <person name="Ma J."/>
        </authorList>
    </citation>
    <scope>NUCLEOTIDE SEQUENCE [LARGE SCALE GENOMIC DNA]</scope>
    <source>
        <strain evidence="3">S1</strain>
    </source>
</reference>
<dbReference type="InterPro" id="IPR012337">
    <property type="entry name" value="RNaseH-like_sf"/>
</dbReference>
<comment type="caution">
    <text evidence="2">The sequence shown here is derived from an EMBL/GenBank/DDBJ whole genome shotgun (WGS) entry which is preliminary data.</text>
</comment>
<dbReference type="InterPro" id="IPR002559">
    <property type="entry name" value="Transposase_11"/>
</dbReference>
<dbReference type="EMBL" id="JBHTNU010000011">
    <property type="protein sequence ID" value="MFD1427617.1"/>
    <property type="molecule type" value="Genomic_DNA"/>
</dbReference>
<dbReference type="SUPFAM" id="SSF53098">
    <property type="entry name" value="Ribonuclease H-like"/>
    <property type="match status" value="1"/>
</dbReference>
<dbReference type="Pfam" id="PF01609">
    <property type="entry name" value="DDE_Tnp_1"/>
    <property type="match status" value="1"/>
</dbReference>
<sequence length="107" mass="13093">MCTDASLQDEEILERYANRWAIETFFQQMKGKYAWDRYRVRSVRAIERFWTLVFLTYFYCAETGSGDESLGLQRIRSRREHRWVDWIYRQFQQAVPLKQVKEQLNIA</sequence>
<evidence type="ECO:0000313" key="2">
    <source>
        <dbReference type="EMBL" id="MFD1427617.1"/>
    </source>
</evidence>
<dbReference type="Proteomes" id="UP001597282">
    <property type="component" value="Unassembled WGS sequence"/>
</dbReference>
<name>A0ABW4CA19_9BACL</name>
<keyword evidence="3" id="KW-1185">Reference proteome</keyword>
<evidence type="ECO:0000313" key="3">
    <source>
        <dbReference type="Proteomes" id="UP001597282"/>
    </source>
</evidence>
<protein>
    <submittedName>
        <fullName evidence="2">Transposase</fullName>
    </submittedName>
</protein>
<gene>
    <name evidence="2" type="ORF">ACFQ4Y_11940</name>
</gene>
<evidence type="ECO:0000259" key="1">
    <source>
        <dbReference type="Pfam" id="PF01609"/>
    </source>
</evidence>
<feature type="domain" description="Transposase IS4-like" evidence="1">
    <location>
        <begin position="6"/>
        <end position="58"/>
    </location>
</feature>
<proteinExistence type="predicted"/>
<organism evidence="2 3">
    <name type="scientific">Kroppenstedtia sanguinis</name>
    <dbReference type="NCBI Taxonomy" id="1380684"/>
    <lineage>
        <taxon>Bacteria</taxon>
        <taxon>Bacillati</taxon>
        <taxon>Bacillota</taxon>
        <taxon>Bacilli</taxon>
        <taxon>Bacillales</taxon>
        <taxon>Thermoactinomycetaceae</taxon>
        <taxon>Kroppenstedtia</taxon>
    </lineage>
</organism>
<accession>A0ABW4CA19</accession>